<comment type="caution">
    <text evidence="2">The sequence shown here is derived from an EMBL/GenBank/DDBJ whole genome shotgun (WGS) entry which is preliminary data.</text>
</comment>
<keyword evidence="1" id="KW-1133">Transmembrane helix</keyword>
<keyword evidence="3" id="KW-1185">Reference proteome</keyword>
<proteinExistence type="predicted"/>
<reference evidence="3" key="1">
    <citation type="journal article" date="2019" name="Int. J. Syst. Evol. Microbiol.">
        <title>The Global Catalogue of Microorganisms (GCM) 10K type strain sequencing project: providing services to taxonomists for standard genome sequencing and annotation.</title>
        <authorList>
            <consortium name="The Broad Institute Genomics Platform"/>
            <consortium name="The Broad Institute Genome Sequencing Center for Infectious Disease"/>
            <person name="Wu L."/>
            <person name="Ma J."/>
        </authorList>
    </citation>
    <scope>NUCLEOTIDE SEQUENCE [LARGE SCALE GENOMIC DNA]</scope>
    <source>
        <strain evidence="3">TBRC 5781</strain>
    </source>
</reference>
<organism evidence="2 3">
    <name type="scientific">Rhizobium lemnae</name>
    <dbReference type="NCBI Taxonomy" id="1214924"/>
    <lineage>
        <taxon>Bacteria</taxon>
        <taxon>Pseudomonadati</taxon>
        <taxon>Pseudomonadota</taxon>
        <taxon>Alphaproteobacteria</taxon>
        <taxon>Hyphomicrobiales</taxon>
        <taxon>Rhizobiaceae</taxon>
        <taxon>Rhizobium/Agrobacterium group</taxon>
        <taxon>Rhizobium</taxon>
    </lineage>
</organism>
<evidence type="ECO:0000256" key="1">
    <source>
        <dbReference type="SAM" id="Phobius"/>
    </source>
</evidence>
<dbReference type="Proteomes" id="UP001595697">
    <property type="component" value="Unassembled WGS sequence"/>
</dbReference>
<evidence type="ECO:0000313" key="3">
    <source>
        <dbReference type="Proteomes" id="UP001595697"/>
    </source>
</evidence>
<name>A0ABV8E4T4_9HYPH</name>
<dbReference type="EMBL" id="JBHSBD010000007">
    <property type="protein sequence ID" value="MFC3966919.1"/>
    <property type="molecule type" value="Genomic_DNA"/>
</dbReference>
<feature type="transmembrane region" description="Helical" evidence="1">
    <location>
        <begin position="7"/>
        <end position="28"/>
    </location>
</feature>
<gene>
    <name evidence="2" type="ORF">ACFOVS_01945</name>
</gene>
<evidence type="ECO:0000313" key="2">
    <source>
        <dbReference type="EMBL" id="MFC3966919.1"/>
    </source>
</evidence>
<keyword evidence="1" id="KW-0812">Transmembrane</keyword>
<feature type="transmembrane region" description="Helical" evidence="1">
    <location>
        <begin position="48"/>
        <end position="78"/>
    </location>
</feature>
<accession>A0ABV8E4T4</accession>
<keyword evidence="1" id="KW-0472">Membrane</keyword>
<protein>
    <submittedName>
        <fullName evidence="2">Uncharacterized protein</fullName>
    </submittedName>
</protein>
<sequence length="244" mass="27513">MKIKLRSAYSWIFGFAVLGVLRELYNGFFVKVADEKGWYVNAAERWDFFWSSISAFLVSPWISHCLALIAGAIIALSLSRLISGRSRDTTDAKLRTIDAFNGSIHVPENSADQPFVEITGTPLSGAWTAALKVADQARQTVKDLPAAQLIAEKMTREEELKYYCGILHKYADLHGIAPPTRTSERIPYRADRPLIFWNNGTQLDTIDEKGNGRFRYLHFKTRSLDGALIALREEMKQLSQDIPS</sequence>
<dbReference type="RefSeq" id="WP_247261549.1">
    <property type="nucleotide sequence ID" value="NZ_JALJQZ010000023.1"/>
</dbReference>